<accession>A0A0E9PV48</accession>
<dbReference type="EMBL" id="GBXM01100410">
    <property type="protein sequence ID" value="JAH08167.1"/>
    <property type="molecule type" value="Transcribed_RNA"/>
</dbReference>
<evidence type="ECO:0000256" key="1">
    <source>
        <dbReference type="SAM" id="MobiDB-lite"/>
    </source>
</evidence>
<reference evidence="2" key="2">
    <citation type="journal article" date="2015" name="Fish Shellfish Immunol.">
        <title>Early steps in the European eel (Anguilla anguilla)-Vibrio vulnificus interaction in the gills: Role of the RtxA13 toxin.</title>
        <authorList>
            <person name="Callol A."/>
            <person name="Pajuelo D."/>
            <person name="Ebbesson L."/>
            <person name="Teles M."/>
            <person name="MacKenzie S."/>
            <person name="Amaro C."/>
        </authorList>
    </citation>
    <scope>NUCLEOTIDE SEQUENCE</scope>
</reference>
<feature type="compositionally biased region" description="Basic residues" evidence="1">
    <location>
        <begin position="1"/>
        <end position="20"/>
    </location>
</feature>
<protein>
    <submittedName>
        <fullName evidence="2">Uncharacterized protein</fullName>
    </submittedName>
</protein>
<evidence type="ECO:0000313" key="2">
    <source>
        <dbReference type="EMBL" id="JAH08167.1"/>
    </source>
</evidence>
<name>A0A0E9PV48_ANGAN</name>
<reference evidence="2" key="1">
    <citation type="submission" date="2014-11" db="EMBL/GenBank/DDBJ databases">
        <authorList>
            <person name="Amaro Gonzalez C."/>
        </authorList>
    </citation>
    <scope>NUCLEOTIDE SEQUENCE</scope>
</reference>
<sequence length="31" mass="3568">MHMHTLVRTHVHTHTGRCKWKQAGSNTTVLV</sequence>
<dbReference type="AlphaFoldDB" id="A0A0E9PV48"/>
<proteinExistence type="predicted"/>
<feature type="region of interest" description="Disordered" evidence="1">
    <location>
        <begin position="1"/>
        <end position="31"/>
    </location>
</feature>
<organism evidence="2">
    <name type="scientific">Anguilla anguilla</name>
    <name type="common">European freshwater eel</name>
    <name type="synonym">Muraena anguilla</name>
    <dbReference type="NCBI Taxonomy" id="7936"/>
    <lineage>
        <taxon>Eukaryota</taxon>
        <taxon>Metazoa</taxon>
        <taxon>Chordata</taxon>
        <taxon>Craniata</taxon>
        <taxon>Vertebrata</taxon>
        <taxon>Euteleostomi</taxon>
        <taxon>Actinopterygii</taxon>
        <taxon>Neopterygii</taxon>
        <taxon>Teleostei</taxon>
        <taxon>Anguilliformes</taxon>
        <taxon>Anguillidae</taxon>
        <taxon>Anguilla</taxon>
    </lineage>
</organism>